<dbReference type="EMBL" id="NCXO01000008">
    <property type="protein sequence ID" value="OSC34700.1"/>
    <property type="molecule type" value="Genomic_DNA"/>
</dbReference>
<organism evidence="1 2">
    <name type="scientific">Mycolicibacillus koreensis</name>
    <dbReference type="NCBI Taxonomy" id="1069220"/>
    <lineage>
        <taxon>Bacteria</taxon>
        <taxon>Bacillati</taxon>
        <taxon>Actinomycetota</taxon>
        <taxon>Actinomycetes</taxon>
        <taxon>Mycobacteriales</taxon>
        <taxon>Mycobacteriaceae</taxon>
        <taxon>Mycolicibacillus</taxon>
    </lineage>
</organism>
<reference evidence="1 2" key="1">
    <citation type="submission" date="2017-04" db="EMBL/GenBank/DDBJ databases">
        <title>The new phylogeny of genus Mycobacterium.</title>
        <authorList>
            <person name="Tortoli E."/>
            <person name="Trovato A."/>
            <person name="Cirillo D.M."/>
        </authorList>
    </citation>
    <scope>NUCLEOTIDE SEQUENCE [LARGE SCALE GENOMIC DNA]</scope>
    <source>
        <strain evidence="1 2">KCTC 19819</strain>
    </source>
</reference>
<protein>
    <submittedName>
        <fullName evidence="1">Uncharacterized protein</fullName>
    </submittedName>
</protein>
<proteinExistence type="predicted"/>
<evidence type="ECO:0000313" key="1">
    <source>
        <dbReference type="EMBL" id="OSC34700.1"/>
    </source>
</evidence>
<name>A0A7I7SBK8_9MYCO</name>
<keyword evidence="2" id="KW-1185">Reference proteome</keyword>
<gene>
    <name evidence="1" type="ORF">B8W67_05480</name>
</gene>
<comment type="caution">
    <text evidence="1">The sequence shown here is derived from an EMBL/GenBank/DDBJ whole genome shotgun (WGS) entry which is preliminary data.</text>
</comment>
<dbReference type="OrthoDB" id="8857610at2"/>
<dbReference type="AlphaFoldDB" id="A0A7I7SBK8"/>
<evidence type="ECO:0000313" key="2">
    <source>
        <dbReference type="Proteomes" id="UP000193577"/>
    </source>
</evidence>
<accession>A0A7I7SBK8</accession>
<sequence length="70" mass="7849">MSMEYVRSHYGVPAFRGQAVEVDGRQGVITGSDGQYLRVRLDGEKHSVRAHPTWRVRYLDAAQEQGCGNV</sequence>
<dbReference type="Proteomes" id="UP000193577">
    <property type="component" value="Unassembled WGS sequence"/>
</dbReference>